<gene>
    <name evidence="2" type="ORF">UV8b_04005</name>
</gene>
<proteinExistence type="predicted"/>
<keyword evidence="1" id="KW-0472">Membrane</keyword>
<dbReference type="GeneID" id="66064783"/>
<organism evidence="2 3">
    <name type="scientific">Ustilaginoidea virens</name>
    <name type="common">Rice false smut fungus</name>
    <name type="synonym">Villosiclava virens</name>
    <dbReference type="NCBI Taxonomy" id="1159556"/>
    <lineage>
        <taxon>Eukaryota</taxon>
        <taxon>Fungi</taxon>
        <taxon>Dikarya</taxon>
        <taxon>Ascomycota</taxon>
        <taxon>Pezizomycotina</taxon>
        <taxon>Sordariomycetes</taxon>
        <taxon>Hypocreomycetidae</taxon>
        <taxon>Hypocreales</taxon>
        <taxon>Clavicipitaceae</taxon>
        <taxon>Ustilaginoidea</taxon>
    </lineage>
</organism>
<dbReference type="EMBL" id="CP072755">
    <property type="protein sequence ID" value="QUC19764.1"/>
    <property type="molecule type" value="Genomic_DNA"/>
</dbReference>
<protein>
    <submittedName>
        <fullName evidence="2">Uncharacterized protein</fullName>
    </submittedName>
</protein>
<keyword evidence="1" id="KW-0812">Transmembrane</keyword>
<reference evidence="2" key="1">
    <citation type="submission" date="2020-03" db="EMBL/GenBank/DDBJ databases">
        <title>A mixture of massive structural variations and highly conserved coding sequences in Ustilaginoidea virens genome.</title>
        <authorList>
            <person name="Zhang K."/>
            <person name="Zhao Z."/>
            <person name="Zhang Z."/>
            <person name="Li Y."/>
            <person name="Hsiang T."/>
            <person name="Sun W."/>
        </authorList>
    </citation>
    <scope>NUCLEOTIDE SEQUENCE</scope>
    <source>
        <strain evidence="2">UV-8b</strain>
    </source>
</reference>
<feature type="transmembrane region" description="Helical" evidence="1">
    <location>
        <begin position="184"/>
        <end position="210"/>
    </location>
</feature>
<sequence>MAPTLRNARSHDAAPTSNIKLEDEAADVRAVAAAETDERSSKAVDAGSKLPRLLAFPLTVALSLALSTLGGLIIPQVSRSQLDSLTRTPDTWGEAAILAGWRILELGLAWFGKLDSVEAGSLKMLANGPTYYLMMQFYGLNPWAALSAAVVDVLSVTVPFHLVLPLSTADEPSLRSWNRDLVDLPMLLLTSLLSTGIYTVTLVLSLRFLLPRTLVAYFNGIPTLEPAYSASYADALPAMLLLGFAASTFVFPPFAATGRAKEDAQIDEFDPVNATLGQTVWWNFWGYTAKEKVVIRRTAAAAALSGVGTYLACTRRMYGIEATGAAAYAAVWATAAVLAGLGLGFVGRE</sequence>
<feature type="transmembrane region" description="Helical" evidence="1">
    <location>
        <begin position="231"/>
        <end position="251"/>
    </location>
</feature>
<accession>A0A8E5HQN4</accession>
<feature type="transmembrane region" description="Helical" evidence="1">
    <location>
        <begin position="325"/>
        <end position="346"/>
    </location>
</feature>
<keyword evidence="1" id="KW-1133">Transmembrane helix</keyword>
<feature type="transmembrane region" description="Helical" evidence="1">
    <location>
        <begin position="54"/>
        <end position="74"/>
    </location>
</feature>
<evidence type="ECO:0000313" key="2">
    <source>
        <dbReference type="EMBL" id="QUC19764.1"/>
    </source>
</evidence>
<dbReference type="KEGG" id="uvi:66064783"/>
<name>A0A8E5HQN4_USTVR</name>
<evidence type="ECO:0000313" key="3">
    <source>
        <dbReference type="Proteomes" id="UP000027002"/>
    </source>
</evidence>
<dbReference type="RefSeq" id="XP_042997437.1">
    <property type="nucleotide sequence ID" value="XM_043141503.1"/>
</dbReference>
<feature type="transmembrane region" description="Helical" evidence="1">
    <location>
        <begin position="143"/>
        <end position="164"/>
    </location>
</feature>
<dbReference type="Proteomes" id="UP000027002">
    <property type="component" value="Chromosome 3"/>
</dbReference>
<dbReference type="AlphaFoldDB" id="A0A8E5HQN4"/>
<keyword evidence="3" id="KW-1185">Reference proteome</keyword>
<dbReference type="OrthoDB" id="5394254at2759"/>
<evidence type="ECO:0000256" key="1">
    <source>
        <dbReference type="SAM" id="Phobius"/>
    </source>
</evidence>